<dbReference type="AlphaFoldDB" id="A0A1H5SZB2"/>
<gene>
    <name evidence="1" type="ORF">SAMN03080598_00601</name>
</gene>
<reference evidence="2" key="1">
    <citation type="submission" date="2016-10" db="EMBL/GenBank/DDBJ databases">
        <authorList>
            <person name="Varghese N."/>
            <person name="Submissions S."/>
        </authorList>
    </citation>
    <scope>NUCLEOTIDE SEQUENCE [LARGE SCALE GENOMIC DNA]</scope>
    <source>
        <strain evidence="2">DSM 17298</strain>
    </source>
</reference>
<keyword evidence="2" id="KW-1185">Reference proteome</keyword>
<dbReference type="Proteomes" id="UP000236736">
    <property type="component" value="Unassembled WGS sequence"/>
</dbReference>
<proteinExistence type="predicted"/>
<dbReference type="OrthoDB" id="816978at2"/>
<organism evidence="1 2">
    <name type="scientific">Algoriphagus boritolerans DSM 17298 = JCM 18970</name>
    <dbReference type="NCBI Taxonomy" id="1120964"/>
    <lineage>
        <taxon>Bacteria</taxon>
        <taxon>Pseudomonadati</taxon>
        <taxon>Bacteroidota</taxon>
        <taxon>Cytophagia</taxon>
        <taxon>Cytophagales</taxon>
        <taxon>Cyclobacteriaceae</taxon>
        <taxon>Algoriphagus</taxon>
    </lineage>
</organism>
<sequence length="146" mass="16456">MDGIGRKIVPISYLLGTFQQLDPIKLEVPFRRFAKTKTGFVGLTGGGQDNTLAFVDERGKLISSHFPNSIEFLMSPPKPFHKLVDGNEVRVLFNSSFNPEIIRVDNGVVEPFSGMEYEGELVKKPTNTNFVQDQSGFNQYRETLRN</sequence>
<evidence type="ECO:0000313" key="1">
    <source>
        <dbReference type="EMBL" id="SEF55880.1"/>
    </source>
</evidence>
<dbReference type="EMBL" id="FNVR01000002">
    <property type="protein sequence ID" value="SEF55880.1"/>
    <property type="molecule type" value="Genomic_DNA"/>
</dbReference>
<evidence type="ECO:0000313" key="2">
    <source>
        <dbReference type="Proteomes" id="UP000236736"/>
    </source>
</evidence>
<name>A0A1H5SZB2_9BACT</name>
<dbReference type="STRING" id="1120964.GCA_001313265_03984"/>
<protein>
    <submittedName>
        <fullName evidence="1">Uncharacterized protein</fullName>
    </submittedName>
</protein>
<accession>A0A1H5SZB2</accession>